<evidence type="ECO:0000256" key="1">
    <source>
        <dbReference type="SAM" id="Phobius"/>
    </source>
</evidence>
<protein>
    <recommendedName>
        <fullName evidence="4">Peptidase A1 domain-containing protein</fullName>
    </recommendedName>
</protein>
<feature type="transmembrane region" description="Helical" evidence="1">
    <location>
        <begin position="243"/>
        <end position="265"/>
    </location>
</feature>
<evidence type="ECO:0000313" key="3">
    <source>
        <dbReference type="Proteomes" id="UP001634394"/>
    </source>
</evidence>
<dbReference type="Proteomes" id="UP001634394">
    <property type="component" value="Unassembled WGS sequence"/>
</dbReference>
<proteinExistence type="predicted"/>
<keyword evidence="1" id="KW-1133">Transmembrane helix</keyword>
<comment type="caution">
    <text evidence="2">The sequence shown here is derived from an EMBL/GenBank/DDBJ whole genome shotgun (WGS) entry which is preliminary data.</text>
</comment>
<reference evidence="2 3" key="1">
    <citation type="submission" date="2024-11" db="EMBL/GenBank/DDBJ databases">
        <title>Chromosome-level genome assembly of the freshwater bivalve Anodonta woodiana.</title>
        <authorList>
            <person name="Chen X."/>
        </authorList>
    </citation>
    <scope>NUCLEOTIDE SEQUENCE [LARGE SCALE GENOMIC DNA]</scope>
    <source>
        <strain evidence="2">MN2024</strain>
        <tissue evidence="2">Gills</tissue>
    </source>
</reference>
<name>A0ABD3W4H5_SINWO</name>
<accession>A0ABD3W4H5</accession>
<sequence>MKNRQIGIYVNRLVFYEGGDSTTTPNVISIDGGCKQTVTAYGLTTNFVKNVNSVLPVNGGVAAGGTDGVYASDSGTFQPALWLKSTGISTSLKIEADIVQCLLADQSKCDDPQTSLCSSGKRQRRAAEDTGLQNLTALGTRFTISLLAGSTDQISGMKDDKRTMETCYQTYTFWIVLLVFGILMLLCLIFAVYLYFRLRREKESRRRTEEKYGVINPATNEIEEFFHLFAHSRIAYRHGNKNLTLLCILSLSLNFHFALKGLQILTHFSYLV</sequence>
<dbReference type="AlphaFoldDB" id="A0ABD3W4H5"/>
<keyword evidence="3" id="KW-1185">Reference proteome</keyword>
<evidence type="ECO:0000313" key="2">
    <source>
        <dbReference type="EMBL" id="KAL3868774.1"/>
    </source>
</evidence>
<gene>
    <name evidence="2" type="ORF">ACJMK2_041537</name>
</gene>
<keyword evidence="1" id="KW-0472">Membrane</keyword>
<organism evidence="2 3">
    <name type="scientific">Sinanodonta woodiana</name>
    <name type="common">Chinese pond mussel</name>
    <name type="synonym">Anodonta woodiana</name>
    <dbReference type="NCBI Taxonomy" id="1069815"/>
    <lineage>
        <taxon>Eukaryota</taxon>
        <taxon>Metazoa</taxon>
        <taxon>Spiralia</taxon>
        <taxon>Lophotrochozoa</taxon>
        <taxon>Mollusca</taxon>
        <taxon>Bivalvia</taxon>
        <taxon>Autobranchia</taxon>
        <taxon>Heteroconchia</taxon>
        <taxon>Palaeoheterodonta</taxon>
        <taxon>Unionida</taxon>
        <taxon>Unionoidea</taxon>
        <taxon>Unionidae</taxon>
        <taxon>Unioninae</taxon>
        <taxon>Sinanodonta</taxon>
    </lineage>
</organism>
<keyword evidence="1" id="KW-0812">Transmembrane</keyword>
<feature type="transmembrane region" description="Helical" evidence="1">
    <location>
        <begin position="171"/>
        <end position="196"/>
    </location>
</feature>
<evidence type="ECO:0008006" key="4">
    <source>
        <dbReference type="Google" id="ProtNLM"/>
    </source>
</evidence>
<dbReference type="EMBL" id="JBJQND010000008">
    <property type="protein sequence ID" value="KAL3868774.1"/>
    <property type="molecule type" value="Genomic_DNA"/>
</dbReference>